<dbReference type="InterPro" id="IPR045455">
    <property type="entry name" value="NrS-1_pol-like_helicase"/>
</dbReference>
<dbReference type="InterPro" id="IPR014818">
    <property type="entry name" value="Phage/plasmid_primase_P4_C"/>
</dbReference>
<proteinExistence type="predicted"/>
<evidence type="ECO:0000256" key="3">
    <source>
        <dbReference type="ARBA" id="ARBA00022840"/>
    </source>
</evidence>
<name>A0A133UIH5_9EURY</name>
<evidence type="ECO:0000256" key="2">
    <source>
        <dbReference type="ARBA" id="ARBA00022801"/>
    </source>
</evidence>
<comment type="caution">
    <text evidence="5">The sequence shown here is derived from an EMBL/GenBank/DDBJ whole genome shotgun (WGS) entry which is preliminary data.</text>
</comment>
<evidence type="ECO:0000256" key="1">
    <source>
        <dbReference type="ARBA" id="ARBA00022741"/>
    </source>
</evidence>
<dbReference type="EMBL" id="LHXP01000003">
    <property type="protein sequence ID" value="KXA93906.1"/>
    <property type="molecule type" value="Genomic_DNA"/>
</dbReference>
<dbReference type="InterPro" id="IPR027417">
    <property type="entry name" value="P-loop_NTPase"/>
</dbReference>
<protein>
    <recommendedName>
        <fullName evidence="4">SF3 helicase domain-containing protein</fullName>
    </recommendedName>
</protein>
<keyword evidence="3" id="KW-0067">ATP-binding</keyword>
<keyword evidence="1" id="KW-0547">Nucleotide-binding</keyword>
<accession>A0A133UIH5</accession>
<evidence type="ECO:0000313" key="6">
    <source>
        <dbReference type="Proteomes" id="UP000070657"/>
    </source>
</evidence>
<dbReference type="NCBIfam" id="TIGR01613">
    <property type="entry name" value="primase_Cterm"/>
    <property type="match status" value="1"/>
</dbReference>
<keyword evidence="2" id="KW-0378">Hydrolase</keyword>
<dbReference type="SUPFAM" id="SSF52540">
    <property type="entry name" value="P-loop containing nucleoside triphosphate hydrolases"/>
    <property type="match status" value="1"/>
</dbReference>
<dbReference type="InterPro" id="IPR006500">
    <property type="entry name" value="Helicase_put_C_phage/plasmid"/>
</dbReference>
<feature type="domain" description="SF3 helicase" evidence="4">
    <location>
        <begin position="233"/>
        <end position="387"/>
    </location>
</feature>
<reference evidence="5 6" key="1">
    <citation type="journal article" date="2016" name="Sci. Rep.">
        <title>Metabolic traits of an uncultured archaeal lineage -MSBL1- from brine pools of the Red Sea.</title>
        <authorList>
            <person name="Mwirichia R."/>
            <person name="Alam I."/>
            <person name="Rashid M."/>
            <person name="Vinu M."/>
            <person name="Ba-Alawi W."/>
            <person name="Anthony Kamau A."/>
            <person name="Kamanda Ngugi D."/>
            <person name="Goker M."/>
            <person name="Klenk H.P."/>
            <person name="Bajic V."/>
            <person name="Stingl U."/>
        </authorList>
    </citation>
    <scope>NUCLEOTIDE SEQUENCE [LARGE SCALE GENOMIC DNA]</scope>
    <source>
        <strain evidence="5">SCGC-AAA259E22</strain>
    </source>
</reference>
<dbReference type="PANTHER" id="PTHR35372">
    <property type="entry name" value="ATP BINDING PROTEIN-RELATED"/>
    <property type="match status" value="1"/>
</dbReference>
<dbReference type="InterPro" id="IPR051620">
    <property type="entry name" value="ORF904-like_C"/>
</dbReference>
<dbReference type="AlphaFoldDB" id="A0A133UIH5"/>
<dbReference type="Pfam" id="PF08706">
    <property type="entry name" value="D5_N"/>
    <property type="match status" value="1"/>
</dbReference>
<dbReference type="GO" id="GO:0005524">
    <property type="term" value="F:ATP binding"/>
    <property type="evidence" value="ECO:0007669"/>
    <property type="project" value="UniProtKB-KW"/>
</dbReference>
<dbReference type="SMART" id="SM00885">
    <property type="entry name" value="D5_N"/>
    <property type="match status" value="1"/>
</dbReference>
<gene>
    <name evidence="5" type="ORF">AKJ66_00415</name>
</gene>
<keyword evidence="6" id="KW-1185">Reference proteome</keyword>
<dbReference type="PANTHER" id="PTHR35372:SF2">
    <property type="entry name" value="SF3 HELICASE DOMAIN-CONTAINING PROTEIN"/>
    <property type="match status" value="1"/>
</dbReference>
<dbReference type="Proteomes" id="UP000070657">
    <property type="component" value="Unassembled WGS sequence"/>
</dbReference>
<dbReference type="InterPro" id="IPR014015">
    <property type="entry name" value="Helicase_SF3_DNA-vir"/>
</dbReference>
<dbReference type="Pfam" id="PF19263">
    <property type="entry name" value="DUF5906"/>
    <property type="match status" value="1"/>
</dbReference>
<evidence type="ECO:0000313" key="5">
    <source>
        <dbReference type="EMBL" id="KXA93906.1"/>
    </source>
</evidence>
<organism evidence="5 6">
    <name type="scientific">candidate division MSBL1 archaeon SCGC-AAA259E22</name>
    <dbReference type="NCBI Taxonomy" id="1698265"/>
    <lineage>
        <taxon>Archaea</taxon>
        <taxon>Methanobacteriati</taxon>
        <taxon>Methanobacteriota</taxon>
        <taxon>candidate division MSBL1</taxon>
    </lineage>
</organism>
<evidence type="ECO:0000259" key="4">
    <source>
        <dbReference type="PROSITE" id="PS51206"/>
    </source>
</evidence>
<dbReference type="Gene3D" id="3.40.50.300">
    <property type="entry name" value="P-loop containing nucleotide triphosphate hydrolases"/>
    <property type="match status" value="1"/>
</dbReference>
<dbReference type="GO" id="GO:0016787">
    <property type="term" value="F:hydrolase activity"/>
    <property type="evidence" value="ECO:0007669"/>
    <property type="project" value="UniProtKB-KW"/>
</dbReference>
<sequence>MEDYKFVVFTEKIERDVENPEGGPETIFDKYETVFLPKKEANHWLENGNAVKHLWRCKWCGWLHPILQCPYKCSNEDCENTREDGGFDPIHPTKHYEMSDCIEDNFHFLTVKETRTINGIGRIYVYDDGIYREDGTVGFIKSLSKEAAPRKRNTYRNEICHGIADMTQTPLDRFGLNGPRVAVADGILNLETEELEDFSPEKHALNKIPHKYNPEAECPTFKEKLKEWVPSERSRKHLQELLGTALHPKKLHKKMGILVGPTDAGKSTLIKVMRYVFGKENVEGQSPQDLTGRWGPDKLFGVLLNANDEITSNELENLEKLKRIADGNPIVAEKKGQPTYNLEPTCEHLFGANVTPSASRQDNAFWNRWLVVEFPDEIPEDEQIKKLSEELKEEAEGILAWLVEGYQSFSSNGNKFTSPLHWEEAREMWLDWGSAIQRFIQKYVEEGHDVNRISTKDLYDKINSFADENDLSPPKNYSTVVDEFKKISFVSHHKKIKIEGKKRAGFSGLKVSYEDKPQKSLEEKVIEFYEDHGYNFDDESSRFVDSFVSNFEDYERSDVKETVVKLLKSEKIALKDSWNVVSEAEKLGGSG</sequence>
<dbReference type="PROSITE" id="PS51206">
    <property type="entry name" value="SF3_HELICASE_1"/>
    <property type="match status" value="1"/>
</dbReference>